<dbReference type="AlphaFoldDB" id="A0A0K1XGI4"/>
<dbReference type="Proteomes" id="UP000063953">
    <property type="component" value="Chromosome"/>
</dbReference>
<protein>
    <submittedName>
        <fullName evidence="1">Uncharacterized protein</fullName>
    </submittedName>
</protein>
<dbReference type="KEGG" id="pbb:AKN87_01710"/>
<evidence type="ECO:0000313" key="2">
    <source>
        <dbReference type="Proteomes" id="UP000063953"/>
    </source>
</evidence>
<dbReference type="RefSeq" id="WP_053101754.1">
    <property type="nucleotide sequence ID" value="NZ_CP012358.1"/>
</dbReference>
<keyword evidence="2" id="KW-1185">Reference proteome</keyword>
<gene>
    <name evidence="1" type="ORF">AKN88_11320</name>
</gene>
<reference evidence="1 2" key="1">
    <citation type="journal article" date="2015" name="Genome Announc.">
        <title>Genome Sequences of Oblitimonas alkaliphila gen. nov. sp. nov. (Proposed), a Novel Bacterium of the Pseudomonadaceae Family.</title>
        <authorList>
            <person name="Lauer A.C."/>
            <person name="Nicholson A.C."/>
            <person name="Humrighouse B.W."/>
            <person name="Emery B."/>
            <person name="Drobish A."/>
            <person name="Juieng P."/>
            <person name="Loparev V."/>
            <person name="McQuiston J.R."/>
        </authorList>
    </citation>
    <scope>NUCLEOTIDE SEQUENCE [LARGE SCALE GENOMIC DNA]</scope>
    <source>
        <strain evidence="1 2">E5571</strain>
    </source>
</reference>
<proteinExistence type="predicted"/>
<evidence type="ECO:0000313" key="1">
    <source>
        <dbReference type="EMBL" id="AKX60451.1"/>
    </source>
</evidence>
<dbReference type="EMBL" id="CP012365">
    <property type="protein sequence ID" value="AKX60451.1"/>
    <property type="molecule type" value="Genomic_DNA"/>
</dbReference>
<sequence>MKRKNVIEYALGYANNYIFMCSAYQLMSEWKVAEEDQKHLDKCHIYIIATRPKPYFVSHSLKYADGKLSGKIGYKIKGAEYFIDFDHMPFELADDAIEFKCEYPFQEIWTYNAAGERVRYYPVTHIASFIKSLNRDLSFRPSDDVMSKFEVLYIGQAIGRGDRSAQQRLNSHSTFQKIITRSAHETPDNEIIIFMLQFEDDQVFTTMDGQANDEVKSRDKSDVKRLMETIYNPPSKKQKIALIEAGLIRYFQPHYNEIFKIKFPSTKHKVLKSCEKLDVSALLVSLNTSDFGFTLWSPAVAASDNHIAKFDLVNLQDRMSFFSLTNMPEFPGVIKTES</sequence>
<dbReference type="GeneID" id="93982985"/>
<organism evidence="1 2">
    <name type="scientific">Thiopseudomonas alkaliphila</name>
    <dbReference type="NCBI Taxonomy" id="1697053"/>
    <lineage>
        <taxon>Bacteria</taxon>
        <taxon>Pseudomonadati</taxon>
        <taxon>Pseudomonadota</taxon>
        <taxon>Gammaproteobacteria</taxon>
        <taxon>Pseudomonadales</taxon>
        <taxon>Pseudomonadaceae</taxon>
        <taxon>Thiopseudomonas</taxon>
    </lineage>
</organism>
<name>A0A0K1XGI4_9GAMM</name>
<accession>A0A0K1XGI4</accession>